<evidence type="ECO:0000313" key="4">
    <source>
        <dbReference type="EMBL" id="WVT06914.1"/>
    </source>
</evidence>
<dbReference type="NCBIfam" id="NF043033">
    <property type="entry name" value="OxoTetrIsom"/>
    <property type="match status" value="1"/>
</dbReference>
<dbReference type="Pfam" id="PF01261">
    <property type="entry name" value="AP_endonuc_2"/>
    <property type="match status" value="1"/>
</dbReference>
<dbReference type="InterPro" id="IPR017643">
    <property type="entry name" value="Hydroxypyruvate_isomerase"/>
</dbReference>
<geneLocation type="plasmid" evidence="4 5">
    <name>pSchITTGS70d</name>
</geneLocation>
<organism evidence="4 5">
    <name type="scientific">Sinorhizobium chiapasense</name>
    <dbReference type="NCBI Taxonomy" id="501572"/>
    <lineage>
        <taxon>Bacteria</taxon>
        <taxon>Pseudomonadati</taxon>
        <taxon>Pseudomonadota</taxon>
        <taxon>Alphaproteobacteria</taxon>
        <taxon>Hyphomicrobiales</taxon>
        <taxon>Rhizobiaceae</taxon>
        <taxon>Sinorhizobium/Ensifer group</taxon>
        <taxon>Sinorhizobium</taxon>
    </lineage>
</organism>
<dbReference type="PIRSF" id="PIRSF006241">
    <property type="entry name" value="HyI"/>
    <property type="match status" value="1"/>
</dbReference>
<protein>
    <submittedName>
        <fullName evidence="4">Hydroxypyruvate isomerase</fullName>
        <ecNumber evidence="4">5.3.1.22</ecNumber>
    </submittedName>
</protein>
<proteinExistence type="inferred from homology"/>
<dbReference type="InterPro" id="IPR053398">
    <property type="entry name" value="HPT_OtnI_isomerases"/>
</dbReference>
<feature type="domain" description="Xylose isomerase-like TIM barrel" evidence="3">
    <location>
        <begin position="21"/>
        <end position="254"/>
    </location>
</feature>
<dbReference type="NCBIfam" id="TIGR03234">
    <property type="entry name" value="OH-pyruv-isom"/>
    <property type="match status" value="1"/>
</dbReference>
<keyword evidence="4" id="KW-0614">Plasmid</keyword>
<reference evidence="4" key="1">
    <citation type="submission" date="2023-08" db="EMBL/GenBank/DDBJ databases">
        <title>Complete genome sequence of Sinorhizobium chiapanecum ITTG S70 isolated from Acaciella angustissima nodules in Chiapas-Mexico.</title>
        <authorList>
            <person name="Rincon-Rosales R."/>
            <person name="Rogel M.A."/>
            <person name="Rincon-Medina C.I."/>
            <person name="Guerrero G."/>
            <person name="Manzano-Gomez L.A."/>
            <person name="Lopez-Lopez A."/>
            <person name="Rincon Molina F.A."/>
            <person name="Martinez-Romero E."/>
        </authorList>
    </citation>
    <scope>NUCLEOTIDE SEQUENCE</scope>
    <source>
        <strain evidence="4">ITTG S70</strain>
        <plasmid evidence="4">pSchITTGS70d</plasmid>
    </source>
</reference>
<accession>A0ABZ2BHF8</accession>
<dbReference type="Proteomes" id="UP001432360">
    <property type="component" value="Plasmid pSchITTGS70d"/>
</dbReference>
<evidence type="ECO:0000259" key="3">
    <source>
        <dbReference type="Pfam" id="PF01261"/>
    </source>
</evidence>
<dbReference type="InterPro" id="IPR026040">
    <property type="entry name" value="HyI-like"/>
</dbReference>
<dbReference type="PANTHER" id="PTHR43489">
    <property type="entry name" value="ISOMERASE"/>
    <property type="match status" value="1"/>
</dbReference>
<comment type="similarity">
    <text evidence="2">Belongs to the hyi family.</text>
</comment>
<dbReference type="Gene3D" id="3.20.20.150">
    <property type="entry name" value="Divalent-metal-dependent TIM barrel enzymes"/>
    <property type="match status" value="1"/>
</dbReference>
<dbReference type="PANTHER" id="PTHR43489:SF6">
    <property type="entry name" value="HYDROXYPYRUVATE ISOMERASE-RELATED"/>
    <property type="match status" value="1"/>
</dbReference>
<gene>
    <name evidence="4" type="primary">hyi</name>
    <name evidence="4" type="ORF">RB548_29465</name>
</gene>
<name>A0ABZ2BHF8_9HYPH</name>
<evidence type="ECO:0000256" key="2">
    <source>
        <dbReference type="PIRNR" id="PIRNR006241"/>
    </source>
</evidence>
<dbReference type="InterPro" id="IPR013022">
    <property type="entry name" value="Xyl_isomerase-like_TIM-brl"/>
</dbReference>
<dbReference type="EC" id="5.3.1.22" evidence="4"/>
<dbReference type="InterPro" id="IPR050417">
    <property type="entry name" value="Sugar_Epim/Isomerase"/>
</dbReference>
<dbReference type="InterPro" id="IPR036237">
    <property type="entry name" value="Xyl_isomerase-like_sf"/>
</dbReference>
<dbReference type="SUPFAM" id="SSF51658">
    <property type="entry name" value="Xylose isomerase-like"/>
    <property type="match status" value="1"/>
</dbReference>
<sequence length="271" mass="29979">MPRFAANLTMLFNEAPFLDRFSLAAKAGFEGVEYLFPHEFEKMALRAALDRNGLTQVLHNLPAGDWARGERGIAILPDRIDEFRKGVAAAIDYATALDCRQVNCLVGIAPDGVSDNILRTTLVANLKLAATELGKHGIRLLIEPINRFDIPGFYLNTVEQAASIIDEVGSDNLLIQYDLYHQQRTQGELVGTYKRFAGRIAHVQLADNPGRNEPGTGEINYPFVFDALEAAGYDGWIGCEYKPLTTTAEGLGWLGAERKRRQSADIIKIRS</sequence>
<keyword evidence="1 2" id="KW-0413">Isomerase</keyword>
<evidence type="ECO:0000256" key="1">
    <source>
        <dbReference type="ARBA" id="ARBA00023235"/>
    </source>
</evidence>
<dbReference type="EMBL" id="CP133152">
    <property type="protein sequence ID" value="WVT06914.1"/>
    <property type="molecule type" value="Genomic_DNA"/>
</dbReference>
<evidence type="ECO:0000313" key="5">
    <source>
        <dbReference type="Proteomes" id="UP001432360"/>
    </source>
</evidence>
<dbReference type="GO" id="GO:0008903">
    <property type="term" value="F:hydroxypyruvate isomerase activity"/>
    <property type="evidence" value="ECO:0007669"/>
    <property type="project" value="UniProtKB-EC"/>
</dbReference>
<dbReference type="RefSeq" id="WP_331375936.1">
    <property type="nucleotide sequence ID" value="NZ_CP133152.1"/>
</dbReference>
<keyword evidence="5" id="KW-1185">Reference proteome</keyword>